<dbReference type="FunFam" id="3.80.10.10:FF:000041">
    <property type="entry name" value="LRR receptor-like serine/threonine-protein kinase ERECTA"/>
    <property type="match status" value="1"/>
</dbReference>
<dbReference type="PROSITE" id="PS50011">
    <property type="entry name" value="PROTEIN_KINASE_DOM"/>
    <property type="match status" value="1"/>
</dbReference>
<keyword evidence="9" id="KW-0677">Repeat</keyword>
<accession>A0A8T0I6E3</accession>
<dbReference type="SUPFAM" id="SSF56112">
    <property type="entry name" value="Protein kinase-like (PK-like)"/>
    <property type="match status" value="1"/>
</dbReference>
<keyword evidence="4" id="KW-0723">Serine/threonine-protein kinase</keyword>
<evidence type="ECO:0000256" key="6">
    <source>
        <dbReference type="ARBA" id="ARBA00022679"/>
    </source>
</evidence>
<keyword evidence="16" id="KW-0325">Glycoprotein</keyword>
<dbReference type="FunFam" id="3.80.10.10:FF:000228">
    <property type="entry name" value="Leucine-rich repeat receptor-like serine/threonine-protein kinase BAM1"/>
    <property type="match status" value="1"/>
</dbReference>
<keyword evidence="7 17" id="KW-0812">Transmembrane</keyword>
<dbReference type="InterPro" id="IPR013210">
    <property type="entry name" value="LRR_N_plant-typ"/>
</dbReference>
<evidence type="ECO:0000256" key="10">
    <source>
        <dbReference type="ARBA" id="ARBA00022741"/>
    </source>
</evidence>
<evidence type="ECO:0000256" key="2">
    <source>
        <dbReference type="ARBA" id="ARBA00008684"/>
    </source>
</evidence>
<dbReference type="InterPro" id="IPR008271">
    <property type="entry name" value="Ser/Thr_kinase_AS"/>
</dbReference>
<evidence type="ECO:0000313" key="19">
    <source>
        <dbReference type="EMBL" id="KAG0578088.1"/>
    </source>
</evidence>
<dbReference type="AlphaFoldDB" id="A0A8T0I6E3"/>
<evidence type="ECO:0000256" key="16">
    <source>
        <dbReference type="ARBA" id="ARBA00023180"/>
    </source>
</evidence>
<dbReference type="GO" id="GO:0030154">
    <property type="term" value="P:cell differentiation"/>
    <property type="evidence" value="ECO:0007669"/>
    <property type="project" value="UniProtKB-KW"/>
</dbReference>
<dbReference type="PANTHER" id="PTHR48053:SF131">
    <property type="entry name" value="LEUCINE-RICH REPEAT RECEPTOR-LIKE SERINE_THREONINE-PROTEIN KINASE BAM2"/>
    <property type="match status" value="1"/>
</dbReference>
<evidence type="ECO:0000256" key="9">
    <source>
        <dbReference type="ARBA" id="ARBA00022737"/>
    </source>
</evidence>
<comment type="caution">
    <text evidence="19">The sequence shown here is derived from an EMBL/GenBank/DDBJ whole genome shotgun (WGS) entry which is preliminary data.</text>
</comment>
<evidence type="ECO:0000313" key="20">
    <source>
        <dbReference type="Proteomes" id="UP000822688"/>
    </source>
</evidence>
<evidence type="ECO:0000259" key="18">
    <source>
        <dbReference type="PROSITE" id="PS50011"/>
    </source>
</evidence>
<dbReference type="Proteomes" id="UP000822688">
    <property type="component" value="Chromosome 5"/>
</dbReference>
<protein>
    <recommendedName>
        <fullName evidence="3">non-specific serine/threonine protein kinase</fullName>
        <ecNumber evidence="3">2.7.11.1</ecNumber>
    </recommendedName>
</protein>
<dbReference type="SMART" id="SM00220">
    <property type="entry name" value="S_TKc"/>
    <property type="match status" value="1"/>
</dbReference>
<dbReference type="InterPro" id="IPR011009">
    <property type="entry name" value="Kinase-like_dom_sf"/>
</dbReference>
<organism evidence="19 20">
    <name type="scientific">Ceratodon purpureus</name>
    <name type="common">Fire moss</name>
    <name type="synonym">Dicranum purpureum</name>
    <dbReference type="NCBI Taxonomy" id="3225"/>
    <lineage>
        <taxon>Eukaryota</taxon>
        <taxon>Viridiplantae</taxon>
        <taxon>Streptophyta</taxon>
        <taxon>Embryophyta</taxon>
        <taxon>Bryophyta</taxon>
        <taxon>Bryophytina</taxon>
        <taxon>Bryopsida</taxon>
        <taxon>Dicranidae</taxon>
        <taxon>Pseudoditrichales</taxon>
        <taxon>Ditrichaceae</taxon>
        <taxon>Ceratodon</taxon>
    </lineage>
</organism>
<evidence type="ECO:0000256" key="17">
    <source>
        <dbReference type="SAM" id="Phobius"/>
    </source>
</evidence>
<dbReference type="SMART" id="SM00369">
    <property type="entry name" value="LRR_TYP"/>
    <property type="match status" value="7"/>
</dbReference>
<keyword evidence="10" id="KW-0547">Nucleotide-binding</keyword>
<comment type="similarity">
    <text evidence="2">Belongs to the protein kinase superfamily. Ser/Thr protein kinase family.</text>
</comment>
<dbReference type="FunFam" id="3.80.10.10:FF:000233">
    <property type="entry name" value="Leucine-rich repeat receptor-like protein kinase TDR"/>
    <property type="match status" value="1"/>
</dbReference>
<comment type="subcellular location">
    <subcellularLocation>
        <location evidence="1">Membrane</location>
        <topology evidence="1">Single-pass membrane protein</topology>
    </subcellularLocation>
</comment>
<name>A0A8T0I6E3_CERPU</name>
<keyword evidence="13" id="KW-0067">ATP-binding</keyword>
<evidence type="ECO:0000256" key="4">
    <source>
        <dbReference type="ARBA" id="ARBA00022527"/>
    </source>
</evidence>
<evidence type="ECO:0000256" key="7">
    <source>
        <dbReference type="ARBA" id="ARBA00022692"/>
    </source>
</evidence>
<dbReference type="PROSITE" id="PS00108">
    <property type="entry name" value="PROTEIN_KINASE_ST"/>
    <property type="match status" value="1"/>
</dbReference>
<dbReference type="GO" id="GO:0009791">
    <property type="term" value="P:post-embryonic development"/>
    <property type="evidence" value="ECO:0007669"/>
    <property type="project" value="UniProtKB-ARBA"/>
</dbReference>
<evidence type="ECO:0000256" key="11">
    <source>
        <dbReference type="ARBA" id="ARBA00022777"/>
    </source>
</evidence>
<dbReference type="InterPro" id="IPR001611">
    <property type="entry name" value="Leu-rich_rpt"/>
</dbReference>
<sequence>MCALCVYVCGATCSCTERQVQGRVYTELACRGLRETQAASVGDSMYRMAQWFGETFAFYFRVITTSGLLFLSQVTMSVPIYNEAVALVALKATMVDPQGHLADWRADDISTPCFWTGVSCGNSSYVVSLNLSNMNLSGTVSSELGYLKNLVNISLDCNNFTGALPFDILTLSQLRYLNVSTNSFSGVLPSGFSKLQMLQVLDCFNNIFSGPLPPDLWEISSLQHVSFGGNYFDGSIPLEYGRFPNLMYLGLNGNSLTGPIPAELGNLTELRELYMGYYNSFNSSIPASFGKLTKLVRLDMANCSLIGSIPPELGNLGQLDTLFLMLNGIQGPIPPQLGNLVCLRSLDLSYNNLSGVIPNTFVYLQKIELMSLMNNHIEGTIPDLVEDLPNLEVLYLWKNKLTGSIPENLGQNMNLTLLDLSSNLLNGTIPQNLCAGQKLQWLILLENQLTGTIPESLGTCQSLQKLRLGANSLNGSIPQGLLGLPNIAMVEIQDNQVKGPIPSEIVDAPLLSYLDFSKNKLSGRIPESIGNLPSIMSFFIADNDFSGPMPPQICDMPSLIKLDLGRNNFSGNIPTEIANCKKLGLLDVSHNSLTGEIPLEIESIPDLYFLNLAHNQLSGPIPSQFANLQTLSVFDFSYNNLSGPIPLFDSYNVSVFEGNPLLCGALLSRTCPNTEPTLRHHSKQQNDPILRAWLVGALFAAASIVLLVGMCCFFCKYRLHIFKYFHRESIKRPWKLTAFQRLDFSADEVLNCLDGDNIIGRGGAGTVYKGVMPSGEIVAVKRLAGEGKGASHDHGFSAEIQTLGKIRHRNIVRLLGCCSNHETNLLVYEYMPNGSLGELLHGKDRSINLDWDTRYNIAVQAAHGLCYLHHDCSPLIVHRDVKSNNILLDSTFHAHVADFGLAKLFQDSGKSESMSSIAGSYGYIAPEYAYTLKVNEKSDIYSFGVVLMELLTGKRPILQAEFGDGVDIVQWVRRKIRTKDGVLDLLDPRMGGVGASLQEVMLVLRVALLCSSDLPVDRPTMRDVVQMLTDVKPIKRKGSSLENSRELGIIAGMIKDDDLNLLCV</sequence>
<dbReference type="Gene3D" id="3.30.200.20">
    <property type="entry name" value="Phosphorylase Kinase, domain 1"/>
    <property type="match status" value="1"/>
</dbReference>
<dbReference type="SUPFAM" id="SSF52058">
    <property type="entry name" value="L domain-like"/>
    <property type="match status" value="1"/>
</dbReference>
<dbReference type="InterPro" id="IPR003591">
    <property type="entry name" value="Leu-rich_rpt_typical-subtyp"/>
</dbReference>
<dbReference type="SUPFAM" id="SSF52047">
    <property type="entry name" value="RNI-like"/>
    <property type="match status" value="1"/>
</dbReference>
<dbReference type="EC" id="2.7.11.1" evidence="3"/>
<keyword evidence="12" id="KW-0221">Differentiation</keyword>
<evidence type="ECO:0000256" key="15">
    <source>
        <dbReference type="ARBA" id="ARBA00023136"/>
    </source>
</evidence>
<dbReference type="InterPro" id="IPR051716">
    <property type="entry name" value="Plant_RL_S/T_kinase"/>
</dbReference>
<dbReference type="Pfam" id="PF00560">
    <property type="entry name" value="LRR_1"/>
    <property type="match status" value="9"/>
</dbReference>
<dbReference type="InterPro" id="IPR000719">
    <property type="entry name" value="Prot_kinase_dom"/>
</dbReference>
<dbReference type="Gene3D" id="3.80.10.10">
    <property type="entry name" value="Ribonuclease Inhibitor"/>
    <property type="match status" value="4"/>
</dbReference>
<dbReference type="FunFam" id="1.10.510.10:FF:000201">
    <property type="entry name" value="Leucine-rich repeat receptor-like serine/threonine-protein kinase"/>
    <property type="match status" value="1"/>
</dbReference>
<evidence type="ECO:0000256" key="1">
    <source>
        <dbReference type="ARBA" id="ARBA00004167"/>
    </source>
</evidence>
<dbReference type="Pfam" id="PF00069">
    <property type="entry name" value="Pkinase"/>
    <property type="match status" value="1"/>
</dbReference>
<evidence type="ECO:0000256" key="3">
    <source>
        <dbReference type="ARBA" id="ARBA00012513"/>
    </source>
</evidence>
<feature type="domain" description="Protein kinase" evidence="18">
    <location>
        <begin position="753"/>
        <end position="1035"/>
    </location>
</feature>
<dbReference type="CDD" id="cd14664">
    <property type="entry name" value="STK_BAK1_like"/>
    <property type="match status" value="1"/>
</dbReference>
<dbReference type="EMBL" id="CM026425">
    <property type="protein sequence ID" value="KAG0578088.1"/>
    <property type="molecule type" value="Genomic_DNA"/>
</dbReference>
<keyword evidence="20" id="KW-1185">Reference proteome</keyword>
<evidence type="ECO:0000256" key="14">
    <source>
        <dbReference type="ARBA" id="ARBA00022989"/>
    </source>
</evidence>
<dbReference type="GO" id="GO:0005524">
    <property type="term" value="F:ATP binding"/>
    <property type="evidence" value="ECO:0007669"/>
    <property type="project" value="UniProtKB-KW"/>
</dbReference>
<keyword evidence="6" id="KW-0808">Transferase</keyword>
<dbReference type="PANTHER" id="PTHR48053">
    <property type="entry name" value="LEUCINE RICH REPEAT FAMILY PROTEIN, EXPRESSED"/>
    <property type="match status" value="1"/>
</dbReference>
<keyword evidence="8" id="KW-0732">Signal</keyword>
<dbReference type="InterPro" id="IPR032675">
    <property type="entry name" value="LRR_dom_sf"/>
</dbReference>
<dbReference type="GO" id="GO:0016020">
    <property type="term" value="C:membrane"/>
    <property type="evidence" value="ECO:0007669"/>
    <property type="project" value="UniProtKB-SubCell"/>
</dbReference>
<evidence type="ECO:0000256" key="5">
    <source>
        <dbReference type="ARBA" id="ARBA00022614"/>
    </source>
</evidence>
<evidence type="ECO:0000256" key="8">
    <source>
        <dbReference type="ARBA" id="ARBA00022729"/>
    </source>
</evidence>
<keyword evidence="15 17" id="KW-0472">Membrane</keyword>
<keyword evidence="5" id="KW-0433">Leucine-rich repeat</keyword>
<dbReference type="Pfam" id="PF08263">
    <property type="entry name" value="LRRNT_2"/>
    <property type="match status" value="1"/>
</dbReference>
<evidence type="ECO:0000256" key="13">
    <source>
        <dbReference type="ARBA" id="ARBA00022840"/>
    </source>
</evidence>
<gene>
    <name evidence="19" type="ORF">KC19_5G203800</name>
</gene>
<dbReference type="GO" id="GO:0004674">
    <property type="term" value="F:protein serine/threonine kinase activity"/>
    <property type="evidence" value="ECO:0007669"/>
    <property type="project" value="UniProtKB-KW"/>
</dbReference>
<keyword evidence="14 17" id="KW-1133">Transmembrane helix</keyword>
<reference evidence="19" key="1">
    <citation type="submission" date="2020-06" db="EMBL/GenBank/DDBJ databases">
        <title>WGS assembly of Ceratodon purpureus strain R40.</title>
        <authorList>
            <person name="Carey S.B."/>
            <person name="Jenkins J."/>
            <person name="Shu S."/>
            <person name="Lovell J.T."/>
            <person name="Sreedasyam A."/>
            <person name="Maumus F."/>
            <person name="Tiley G.P."/>
            <person name="Fernandez-Pozo N."/>
            <person name="Barry K."/>
            <person name="Chen C."/>
            <person name="Wang M."/>
            <person name="Lipzen A."/>
            <person name="Daum C."/>
            <person name="Saski C.A."/>
            <person name="Payton A.C."/>
            <person name="Mcbreen J.C."/>
            <person name="Conrad R.E."/>
            <person name="Kollar L.M."/>
            <person name="Olsson S."/>
            <person name="Huttunen S."/>
            <person name="Landis J.B."/>
            <person name="Wickett N.J."/>
            <person name="Johnson M.G."/>
            <person name="Rensing S.A."/>
            <person name="Grimwood J."/>
            <person name="Schmutz J."/>
            <person name="Mcdaniel S.F."/>
        </authorList>
    </citation>
    <scope>NUCLEOTIDE SEQUENCE</scope>
    <source>
        <strain evidence="19">R40</strain>
    </source>
</reference>
<feature type="transmembrane region" description="Helical" evidence="17">
    <location>
        <begin position="692"/>
        <end position="715"/>
    </location>
</feature>
<evidence type="ECO:0000256" key="12">
    <source>
        <dbReference type="ARBA" id="ARBA00022782"/>
    </source>
</evidence>
<dbReference type="FunFam" id="3.30.200.20:FF:000292">
    <property type="entry name" value="Leucine-rich repeat receptor-like serine/threonine-protein kinase BAM1"/>
    <property type="match status" value="1"/>
</dbReference>
<keyword evidence="11" id="KW-0418">Kinase</keyword>
<dbReference type="Gene3D" id="1.10.510.10">
    <property type="entry name" value="Transferase(Phosphotransferase) domain 1"/>
    <property type="match status" value="1"/>
</dbReference>
<proteinExistence type="inferred from homology"/>